<dbReference type="EMBL" id="GBXM01033904">
    <property type="protein sequence ID" value="JAH74673.1"/>
    <property type="molecule type" value="Transcribed_RNA"/>
</dbReference>
<protein>
    <submittedName>
        <fullName evidence="1">Uncharacterized protein</fullName>
    </submittedName>
</protein>
<organism evidence="1">
    <name type="scientific">Anguilla anguilla</name>
    <name type="common">European freshwater eel</name>
    <name type="synonym">Muraena anguilla</name>
    <dbReference type="NCBI Taxonomy" id="7936"/>
    <lineage>
        <taxon>Eukaryota</taxon>
        <taxon>Metazoa</taxon>
        <taxon>Chordata</taxon>
        <taxon>Craniata</taxon>
        <taxon>Vertebrata</taxon>
        <taxon>Euteleostomi</taxon>
        <taxon>Actinopterygii</taxon>
        <taxon>Neopterygii</taxon>
        <taxon>Teleostei</taxon>
        <taxon>Anguilliformes</taxon>
        <taxon>Anguillidae</taxon>
        <taxon>Anguilla</taxon>
    </lineage>
</organism>
<name>A0A0E9VBT1_ANGAN</name>
<sequence>MKRKQISKVALIVSLLSRFFLYYLCKL</sequence>
<accession>A0A0E9VBT1</accession>
<proteinExistence type="predicted"/>
<dbReference type="AlphaFoldDB" id="A0A0E9VBT1"/>
<reference evidence="1" key="2">
    <citation type="journal article" date="2015" name="Fish Shellfish Immunol.">
        <title>Early steps in the European eel (Anguilla anguilla)-Vibrio vulnificus interaction in the gills: Role of the RtxA13 toxin.</title>
        <authorList>
            <person name="Callol A."/>
            <person name="Pajuelo D."/>
            <person name="Ebbesson L."/>
            <person name="Teles M."/>
            <person name="MacKenzie S."/>
            <person name="Amaro C."/>
        </authorList>
    </citation>
    <scope>NUCLEOTIDE SEQUENCE</scope>
</reference>
<evidence type="ECO:0000313" key="1">
    <source>
        <dbReference type="EMBL" id="JAH74673.1"/>
    </source>
</evidence>
<reference evidence="1" key="1">
    <citation type="submission" date="2014-11" db="EMBL/GenBank/DDBJ databases">
        <authorList>
            <person name="Amaro Gonzalez C."/>
        </authorList>
    </citation>
    <scope>NUCLEOTIDE SEQUENCE</scope>
</reference>